<proteinExistence type="predicted"/>
<gene>
    <name evidence="1" type="ORF">SNEC2469_LOCUS24096</name>
</gene>
<sequence>MGTAEGKEKIKQLCQALEPQPWALDVHRHAAYIENHFRSTLPLAFPAPRTQQRRSYFQPETWQLRNQRAWLRKRVHSASHFGKCFSLTFALRSWRCSCRLWQPCHRLWSRWLRGLRELPGHLTALRATSKQLRTRIREDTRAYIHEVAVQATSATTKDTVQKLRALTGGPKRKQRGPTPLPSIEVSPGRLALTHQESKEKWISHFSAIEDGHVQDPVAFVHACYHRQDAKDLSGYTVSPLDVPNLVELEAALRAANTERAYGLDGIPGEVLHHGAPFLSKVAYQLLLLSHSLLFLDLQEAFYRIIRPLITGDQPSDEEVARICSAVQLPPNTMHELHSFLGGPSLVKEAGSSEWADGAVAESLQDTWFRLPDEPEVVVTRTGSRPGDSLSDLVFSFLFAKVLRQVRQALVDAALLARIPWSQEMHCKLEPLEQPAANEIGLSDATWMDDLSMFLISPDAQSLIRALDFGASSLIDACLQRALVPNLAKGKTEAIVQLHNKGARRERRKIFGEGQGEIPLSCRMWTGARLRIVPVYRHLGGFLQHNGGLSHEISFRCAQAWEAFNRRRKKVFRSTLVSIADKALLFDSLVSTVLFHGAGTWTGVTSVHLDSLDAVLRQMACQMLTPRYTCEEAWHLGTAQAIAAAKIPRASTYLHVSRLRYLLSCVRLDVKEIWALAHWERGWLGLIRSSVRWMWDLTRNSGAEEDFHSSWSHWIDECRRAPGKWKSRVRRALRAAVDGEARQAAYERHIGLLTRQLCRAGARFNAASPHSHTGQQVCAPCQLVFQDLRAWSVHAFKCHGRKDEVRSLVEGTQCPHCMRHYATTVRLCRHVRHSDACRRALLNRGERVHPAPGVGSRKAPKEHLFCAPTLQAEGPCPQELDGHLDDEMNRPSAEVLDCLAQIDFDGGLATMTDDEIWDRIRISMSCVCLPIQRLRVTLDVWEKGEGVGALNRSQESHAKVHRVLSWLRETDLVSALVPGTDEDSRKAHVSGPAIGPLCEADLLAINLPYPDAWTKDHVLVAVGATPALKILTAYGRTPLLYSHEESLTVLASGTTPDFLEEIDRGCGFCFDLLGLNTPSSTDSVPAKKADLALQSIRLACDITRCAVRCWTNGIRAYLKVPDRKSVDIETILRMPGVRHTRQEGSVALWAGQVDEPADLFHLS</sequence>
<protein>
    <submittedName>
        <fullName evidence="1">Uncharacterized protein</fullName>
    </submittedName>
</protein>
<organism evidence="1 2">
    <name type="scientific">Symbiodinium necroappetens</name>
    <dbReference type="NCBI Taxonomy" id="1628268"/>
    <lineage>
        <taxon>Eukaryota</taxon>
        <taxon>Sar</taxon>
        <taxon>Alveolata</taxon>
        <taxon>Dinophyceae</taxon>
        <taxon>Suessiales</taxon>
        <taxon>Symbiodiniaceae</taxon>
        <taxon>Symbiodinium</taxon>
    </lineage>
</organism>
<name>A0A812Z6V7_9DINO</name>
<dbReference type="EMBL" id="CAJNJA010045883">
    <property type="protein sequence ID" value="CAE7812872.1"/>
    <property type="molecule type" value="Genomic_DNA"/>
</dbReference>
<dbReference type="Proteomes" id="UP000601435">
    <property type="component" value="Unassembled WGS sequence"/>
</dbReference>
<reference evidence="1" key="1">
    <citation type="submission" date="2021-02" db="EMBL/GenBank/DDBJ databases">
        <authorList>
            <person name="Dougan E. K."/>
            <person name="Rhodes N."/>
            <person name="Thang M."/>
            <person name="Chan C."/>
        </authorList>
    </citation>
    <scope>NUCLEOTIDE SEQUENCE</scope>
</reference>
<keyword evidence="2" id="KW-1185">Reference proteome</keyword>
<evidence type="ECO:0000313" key="2">
    <source>
        <dbReference type="Proteomes" id="UP000601435"/>
    </source>
</evidence>
<comment type="caution">
    <text evidence="1">The sequence shown here is derived from an EMBL/GenBank/DDBJ whole genome shotgun (WGS) entry which is preliminary data.</text>
</comment>
<evidence type="ECO:0000313" key="1">
    <source>
        <dbReference type="EMBL" id="CAE7812872.1"/>
    </source>
</evidence>
<accession>A0A812Z6V7</accession>
<dbReference type="AlphaFoldDB" id="A0A812Z6V7"/>
<dbReference type="OrthoDB" id="421697at2759"/>